<dbReference type="Gene3D" id="1.10.10.10">
    <property type="entry name" value="Winged helix-like DNA-binding domain superfamily/Winged helix DNA-binding domain"/>
    <property type="match status" value="1"/>
</dbReference>
<proteinExistence type="predicted"/>
<protein>
    <submittedName>
        <fullName evidence="5">GntR family transcriptional regulator</fullName>
    </submittedName>
</protein>
<evidence type="ECO:0000259" key="4">
    <source>
        <dbReference type="PROSITE" id="PS50949"/>
    </source>
</evidence>
<dbReference type="EMBL" id="QGTD01000007">
    <property type="protein sequence ID" value="PWU69147.1"/>
    <property type="molecule type" value="Genomic_DNA"/>
</dbReference>
<evidence type="ECO:0000256" key="2">
    <source>
        <dbReference type="ARBA" id="ARBA00023125"/>
    </source>
</evidence>
<dbReference type="InterPro" id="IPR000524">
    <property type="entry name" value="Tscrpt_reg_HTH_GntR"/>
</dbReference>
<evidence type="ECO:0000256" key="1">
    <source>
        <dbReference type="ARBA" id="ARBA00023015"/>
    </source>
</evidence>
<dbReference type="Pfam" id="PF00392">
    <property type="entry name" value="GntR"/>
    <property type="match status" value="1"/>
</dbReference>
<dbReference type="GO" id="GO:0003700">
    <property type="term" value="F:DNA-binding transcription factor activity"/>
    <property type="evidence" value="ECO:0007669"/>
    <property type="project" value="InterPro"/>
</dbReference>
<evidence type="ECO:0000313" key="5">
    <source>
        <dbReference type="EMBL" id="PWU69147.1"/>
    </source>
</evidence>
<dbReference type="PRINTS" id="PR00035">
    <property type="entry name" value="HTHGNTR"/>
</dbReference>
<dbReference type="SMART" id="SM00866">
    <property type="entry name" value="UTRA"/>
    <property type="match status" value="1"/>
</dbReference>
<dbReference type="InterPro" id="IPR011663">
    <property type="entry name" value="UTRA"/>
</dbReference>
<dbReference type="FunFam" id="1.10.10.10:FF:000079">
    <property type="entry name" value="GntR family transcriptional regulator"/>
    <property type="match status" value="1"/>
</dbReference>
<dbReference type="InterPro" id="IPR036390">
    <property type="entry name" value="WH_DNA-bd_sf"/>
</dbReference>
<dbReference type="AlphaFoldDB" id="A0A317L030"/>
<keyword evidence="1" id="KW-0805">Transcription regulation</keyword>
<dbReference type="InterPro" id="IPR050679">
    <property type="entry name" value="Bact_HTH_transcr_reg"/>
</dbReference>
<accession>A0A317L030</accession>
<dbReference type="GO" id="GO:0045892">
    <property type="term" value="P:negative regulation of DNA-templated transcription"/>
    <property type="evidence" value="ECO:0007669"/>
    <property type="project" value="TreeGrafter"/>
</dbReference>
<evidence type="ECO:0000256" key="3">
    <source>
        <dbReference type="ARBA" id="ARBA00023163"/>
    </source>
</evidence>
<dbReference type="SUPFAM" id="SSF64288">
    <property type="entry name" value="Chorismate lyase-like"/>
    <property type="match status" value="1"/>
</dbReference>
<dbReference type="PROSITE" id="PS50949">
    <property type="entry name" value="HTH_GNTR"/>
    <property type="match status" value="1"/>
</dbReference>
<dbReference type="CDD" id="cd07377">
    <property type="entry name" value="WHTH_GntR"/>
    <property type="match status" value="1"/>
</dbReference>
<keyword evidence="3" id="KW-0804">Transcription</keyword>
<dbReference type="InterPro" id="IPR036388">
    <property type="entry name" value="WH-like_DNA-bd_sf"/>
</dbReference>
<sequence length="251" mass="29966">MLAKESRLSMKVKSQDAYPLYAQIADDMRLNIQTEKWPEGERIPTEMELCSMYHVSRITIRKAIDELMKEDMLVRIRSKGTFVKEAFQEEDHFTVIKGFTQELQERGKYAKTVDVEIQLANADKRIAKFLNIETGSQILILKRVRGDEDAVFAFFITYIAYDRDYSIDPRDYYTSFYAYLRTKNIIVNQEREYVEAVSPNREVQRKLKIKESEPVLKRVRFTSQITENFYEYTECFYIGKKYRYYLDFHQS</sequence>
<keyword evidence="2" id="KW-0238">DNA-binding</keyword>
<dbReference type="Proteomes" id="UP000245624">
    <property type="component" value="Unassembled WGS sequence"/>
</dbReference>
<feature type="domain" description="HTH gntR-type" evidence="4">
    <location>
        <begin position="18"/>
        <end position="86"/>
    </location>
</feature>
<name>A0A317L030_9BACI</name>
<dbReference type="PANTHER" id="PTHR44846:SF17">
    <property type="entry name" value="GNTR-FAMILY TRANSCRIPTIONAL REGULATOR"/>
    <property type="match status" value="1"/>
</dbReference>
<dbReference type="InterPro" id="IPR028978">
    <property type="entry name" value="Chorismate_lyase_/UTRA_dom_sf"/>
</dbReference>
<dbReference type="SMART" id="SM00345">
    <property type="entry name" value="HTH_GNTR"/>
    <property type="match status" value="1"/>
</dbReference>
<dbReference type="Gene3D" id="3.40.1410.10">
    <property type="entry name" value="Chorismate lyase-like"/>
    <property type="match status" value="1"/>
</dbReference>
<organism evidence="5 6">
    <name type="scientific">Gracilibacillus dipsosauri</name>
    <dbReference type="NCBI Taxonomy" id="178340"/>
    <lineage>
        <taxon>Bacteria</taxon>
        <taxon>Bacillati</taxon>
        <taxon>Bacillota</taxon>
        <taxon>Bacilli</taxon>
        <taxon>Bacillales</taxon>
        <taxon>Bacillaceae</taxon>
        <taxon>Gracilibacillus</taxon>
    </lineage>
</organism>
<dbReference type="OrthoDB" id="457376at2"/>
<gene>
    <name evidence="5" type="ORF">DLJ74_06820</name>
</gene>
<reference evidence="5 6" key="1">
    <citation type="submission" date="2018-05" db="EMBL/GenBank/DDBJ databases">
        <title>Genomic analysis of Gracilibacillus dipsosauri DD1 reveals novel features of a salt-tolerant amylase.</title>
        <authorList>
            <person name="Deutch C.E."/>
            <person name="Yang S."/>
        </authorList>
    </citation>
    <scope>NUCLEOTIDE SEQUENCE [LARGE SCALE GENOMIC DNA]</scope>
    <source>
        <strain evidence="5 6">DD1</strain>
    </source>
</reference>
<dbReference type="PANTHER" id="PTHR44846">
    <property type="entry name" value="MANNOSYL-D-GLYCERATE TRANSPORT/METABOLISM SYSTEM REPRESSOR MNGR-RELATED"/>
    <property type="match status" value="1"/>
</dbReference>
<evidence type="ECO:0000313" key="6">
    <source>
        <dbReference type="Proteomes" id="UP000245624"/>
    </source>
</evidence>
<dbReference type="GO" id="GO:0003677">
    <property type="term" value="F:DNA binding"/>
    <property type="evidence" value="ECO:0007669"/>
    <property type="project" value="UniProtKB-KW"/>
</dbReference>
<dbReference type="Pfam" id="PF07702">
    <property type="entry name" value="UTRA"/>
    <property type="match status" value="1"/>
</dbReference>
<keyword evidence="6" id="KW-1185">Reference proteome</keyword>
<dbReference type="SUPFAM" id="SSF46785">
    <property type="entry name" value="Winged helix' DNA-binding domain"/>
    <property type="match status" value="1"/>
</dbReference>
<comment type="caution">
    <text evidence="5">The sequence shown here is derived from an EMBL/GenBank/DDBJ whole genome shotgun (WGS) entry which is preliminary data.</text>
</comment>